<dbReference type="Proteomes" id="UP000678393">
    <property type="component" value="Unassembled WGS sequence"/>
</dbReference>
<feature type="domain" description="Beta-lactamase-related" evidence="2">
    <location>
        <begin position="40"/>
        <end position="244"/>
    </location>
</feature>
<evidence type="ECO:0000259" key="2">
    <source>
        <dbReference type="Pfam" id="PF00144"/>
    </source>
</evidence>
<keyword evidence="4" id="KW-1185">Reference proteome</keyword>
<feature type="non-terminal residue" evidence="3">
    <location>
        <position position="1"/>
    </location>
</feature>
<feature type="non-terminal residue" evidence="3">
    <location>
        <position position="262"/>
    </location>
</feature>
<feature type="signal peptide" evidence="1">
    <location>
        <begin position="1"/>
        <end position="18"/>
    </location>
</feature>
<dbReference type="AlphaFoldDB" id="A0A8S3ZQH6"/>
<accession>A0A8S3ZQH6</accession>
<dbReference type="InterPro" id="IPR001466">
    <property type="entry name" value="Beta-lactam-related"/>
</dbReference>
<dbReference type="InterPro" id="IPR050491">
    <property type="entry name" value="AmpC-like"/>
</dbReference>
<name>A0A8S3ZQH6_9EUPU</name>
<dbReference type="PANTHER" id="PTHR46825:SF15">
    <property type="entry name" value="BETA-LACTAMASE-RELATED DOMAIN-CONTAINING PROTEIN"/>
    <property type="match status" value="1"/>
</dbReference>
<organism evidence="3 4">
    <name type="scientific">Candidula unifasciata</name>
    <dbReference type="NCBI Taxonomy" id="100452"/>
    <lineage>
        <taxon>Eukaryota</taxon>
        <taxon>Metazoa</taxon>
        <taxon>Spiralia</taxon>
        <taxon>Lophotrochozoa</taxon>
        <taxon>Mollusca</taxon>
        <taxon>Gastropoda</taxon>
        <taxon>Heterobranchia</taxon>
        <taxon>Euthyneura</taxon>
        <taxon>Panpulmonata</taxon>
        <taxon>Eupulmonata</taxon>
        <taxon>Stylommatophora</taxon>
        <taxon>Helicina</taxon>
        <taxon>Helicoidea</taxon>
        <taxon>Geomitridae</taxon>
        <taxon>Candidula</taxon>
    </lineage>
</organism>
<evidence type="ECO:0000313" key="3">
    <source>
        <dbReference type="EMBL" id="CAG5129606.1"/>
    </source>
</evidence>
<dbReference type="Gene3D" id="3.40.710.10">
    <property type="entry name" value="DD-peptidase/beta-lactamase superfamily"/>
    <property type="match status" value="1"/>
</dbReference>
<dbReference type="OrthoDB" id="5946976at2759"/>
<keyword evidence="1" id="KW-0732">Signal</keyword>
<gene>
    <name evidence="3" type="ORF">CUNI_LOCUS15164</name>
</gene>
<protein>
    <recommendedName>
        <fullName evidence="2">Beta-lactamase-related domain-containing protein</fullName>
    </recommendedName>
</protein>
<reference evidence="3" key="1">
    <citation type="submission" date="2021-04" db="EMBL/GenBank/DDBJ databases">
        <authorList>
            <consortium name="Molecular Ecology Group"/>
        </authorList>
    </citation>
    <scope>NUCLEOTIDE SEQUENCE</scope>
</reference>
<dbReference type="EMBL" id="CAJHNH020003580">
    <property type="protein sequence ID" value="CAG5129606.1"/>
    <property type="molecule type" value="Genomic_DNA"/>
</dbReference>
<sequence>MLTGVVFLFLSVYILIAASSWSGTVKDDLLSEDEVRDIEKFVGDVMGCANIPGLALTVIRGDATFSTGLGVANMATGHPVDKKTLFNLGSTSKAFVPYVLAEIMNGRENHDGRITWNSTLRDILRHDRDLELPLTWADMTLKDTLVFKSASSAADMATMVGLPLNTTREEMLRRLRFLRRTPEFRNSNHYSNYMYTVAGHLAERISGTPWQRLVKTRVFDRLSMNTSTFAPEGMAADDVALGYKFHTSKPGEQFIEQNSSVF</sequence>
<proteinExistence type="predicted"/>
<evidence type="ECO:0000256" key="1">
    <source>
        <dbReference type="SAM" id="SignalP"/>
    </source>
</evidence>
<dbReference type="Pfam" id="PF00144">
    <property type="entry name" value="Beta-lactamase"/>
    <property type="match status" value="1"/>
</dbReference>
<dbReference type="PANTHER" id="PTHR46825">
    <property type="entry name" value="D-ALANYL-D-ALANINE-CARBOXYPEPTIDASE/ENDOPEPTIDASE AMPH"/>
    <property type="match status" value="1"/>
</dbReference>
<evidence type="ECO:0000313" key="4">
    <source>
        <dbReference type="Proteomes" id="UP000678393"/>
    </source>
</evidence>
<feature type="chain" id="PRO_5035827112" description="Beta-lactamase-related domain-containing protein" evidence="1">
    <location>
        <begin position="19"/>
        <end position="262"/>
    </location>
</feature>
<comment type="caution">
    <text evidence="3">The sequence shown here is derived from an EMBL/GenBank/DDBJ whole genome shotgun (WGS) entry which is preliminary data.</text>
</comment>
<dbReference type="SUPFAM" id="SSF56601">
    <property type="entry name" value="beta-lactamase/transpeptidase-like"/>
    <property type="match status" value="1"/>
</dbReference>
<dbReference type="InterPro" id="IPR012338">
    <property type="entry name" value="Beta-lactam/transpept-like"/>
</dbReference>